<dbReference type="PANTHER" id="PTHR32448">
    <property type="entry name" value="OS08G0158400 PROTEIN"/>
    <property type="match status" value="1"/>
</dbReference>
<dbReference type="GO" id="GO:0050660">
    <property type="term" value="F:flavin adenine dinucleotide binding"/>
    <property type="evidence" value="ECO:0007669"/>
    <property type="project" value="InterPro"/>
</dbReference>
<dbReference type="InterPro" id="IPR012951">
    <property type="entry name" value="BBE"/>
</dbReference>
<dbReference type="Pfam" id="PF08031">
    <property type="entry name" value="BBE"/>
    <property type="match status" value="1"/>
</dbReference>
<dbReference type="Proteomes" id="UP000501690">
    <property type="component" value="Linkage Group LG2"/>
</dbReference>
<proteinExistence type="predicted"/>
<reference evidence="4 5" key="1">
    <citation type="submission" date="2019-04" db="EMBL/GenBank/DDBJ databases">
        <title>An improved genome assembly and genetic linkage map for asparagus bean, Vigna unguiculata ssp. sesquipedialis.</title>
        <authorList>
            <person name="Xia Q."/>
            <person name="Zhang R."/>
            <person name="Dong Y."/>
        </authorList>
    </citation>
    <scope>NUCLEOTIDE SEQUENCE [LARGE SCALE GENOMIC DNA]</scope>
    <source>
        <tissue evidence="4">Leaf</tissue>
    </source>
</reference>
<evidence type="ECO:0000256" key="2">
    <source>
        <dbReference type="ARBA" id="ARBA00022827"/>
    </source>
</evidence>
<gene>
    <name evidence="4" type="ORF">DEO72_LG2g4309</name>
</gene>
<organism evidence="4 5">
    <name type="scientific">Vigna unguiculata</name>
    <name type="common">Cowpea</name>
    <dbReference type="NCBI Taxonomy" id="3917"/>
    <lineage>
        <taxon>Eukaryota</taxon>
        <taxon>Viridiplantae</taxon>
        <taxon>Streptophyta</taxon>
        <taxon>Embryophyta</taxon>
        <taxon>Tracheophyta</taxon>
        <taxon>Spermatophyta</taxon>
        <taxon>Magnoliopsida</taxon>
        <taxon>eudicotyledons</taxon>
        <taxon>Gunneridae</taxon>
        <taxon>Pentapetalae</taxon>
        <taxon>rosids</taxon>
        <taxon>fabids</taxon>
        <taxon>Fabales</taxon>
        <taxon>Fabaceae</taxon>
        <taxon>Papilionoideae</taxon>
        <taxon>50 kb inversion clade</taxon>
        <taxon>NPAAA clade</taxon>
        <taxon>indigoferoid/millettioid clade</taxon>
        <taxon>Phaseoleae</taxon>
        <taxon>Vigna</taxon>
    </lineage>
</organism>
<protein>
    <submittedName>
        <fullName evidence="4">Berberine/berberine-like</fullName>
    </submittedName>
</protein>
<feature type="domain" description="Berberine/berberine-like" evidence="3">
    <location>
        <begin position="124"/>
        <end position="181"/>
    </location>
</feature>
<dbReference type="AlphaFoldDB" id="A0A4D6L657"/>
<accession>A0A4D6L657</accession>
<keyword evidence="2" id="KW-0274">FAD</keyword>
<evidence type="ECO:0000313" key="4">
    <source>
        <dbReference type="EMBL" id="QCD83960.1"/>
    </source>
</evidence>
<dbReference type="EMBL" id="CP039346">
    <property type="protein sequence ID" value="QCD83960.1"/>
    <property type="molecule type" value="Genomic_DNA"/>
</dbReference>
<evidence type="ECO:0000256" key="1">
    <source>
        <dbReference type="ARBA" id="ARBA00022630"/>
    </source>
</evidence>
<dbReference type="Gene3D" id="3.40.462.20">
    <property type="match status" value="1"/>
</dbReference>
<evidence type="ECO:0000259" key="3">
    <source>
        <dbReference type="Pfam" id="PF08031"/>
    </source>
</evidence>
<sequence>MGTSGHETPEVLLNRTRFPPGKYKGKSDYVNKPIPLDALRGLMRFLHDDGIENGQLQFAPYGGIMDNISESETPFPYRSGYIFHIHYIAIWQEEGDETAQRHMNWTRRLYEYMKPYVSKFPRAAYLNYRDLDIGVNNNGYTSYDQASIWGLKYFRNNFRRLVEVKTKVDPHNFFRNEQSIPTLS</sequence>
<keyword evidence="1" id="KW-0285">Flavoprotein</keyword>
<name>A0A4D6L657_VIGUN</name>
<dbReference type="GO" id="GO:0016491">
    <property type="term" value="F:oxidoreductase activity"/>
    <property type="evidence" value="ECO:0007669"/>
    <property type="project" value="InterPro"/>
</dbReference>
<evidence type="ECO:0000313" key="5">
    <source>
        <dbReference type="Proteomes" id="UP000501690"/>
    </source>
</evidence>
<keyword evidence="5" id="KW-1185">Reference proteome</keyword>